<evidence type="ECO:0000256" key="2">
    <source>
        <dbReference type="ARBA" id="ARBA00006555"/>
    </source>
</evidence>
<protein>
    <submittedName>
        <fullName evidence="12">TonB family protein</fullName>
    </submittedName>
</protein>
<comment type="subcellular location">
    <subcellularLocation>
        <location evidence="1">Cell inner membrane</location>
        <topology evidence="1">Single-pass membrane protein</topology>
        <orientation evidence="1">Periplasmic side</orientation>
    </subcellularLocation>
</comment>
<accession>A0ABS5E036</accession>
<comment type="caution">
    <text evidence="12">The sequence shown here is derived from an EMBL/GenBank/DDBJ whole genome shotgun (WGS) entry which is preliminary data.</text>
</comment>
<dbReference type="Proteomes" id="UP000672097">
    <property type="component" value="Unassembled WGS sequence"/>
</dbReference>
<dbReference type="PROSITE" id="PS52015">
    <property type="entry name" value="TONB_CTD"/>
    <property type="match status" value="1"/>
</dbReference>
<keyword evidence="9" id="KW-0472">Membrane</keyword>
<dbReference type="Gene3D" id="3.30.1150.10">
    <property type="match status" value="1"/>
</dbReference>
<evidence type="ECO:0000256" key="10">
    <source>
        <dbReference type="SAM" id="MobiDB-lite"/>
    </source>
</evidence>
<dbReference type="EMBL" id="JAGQDG010000005">
    <property type="protein sequence ID" value="MBQ0936674.1"/>
    <property type="molecule type" value="Genomic_DNA"/>
</dbReference>
<comment type="similarity">
    <text evidence="2">Belongs to the TonB family.</text>
</comment>
<keyword evidence="7" id="KW-0653">Protein transport</keyword>
<dbReference type="InterPro" id="IPR037682">
    <property type="entry name" value="TonB_C"/>
</dbReference>
<dbReference type="SUPFAM" id="SSF74653">
    <property type="entry name" value="TolA/TonB C-terminal domain"/>
    <property type="match status" value="1"/>
</dbReference>
<keyword evidence="5" id="KW-0997">Cell inner membrane</keyword>
<evidence type="ECO:0000256" key="3">
    <source>
        <dbReference type="ARBA" id="ARBA00022448"/>
    </source>
</evidence>
<sequence>MSPIALCPPPAQPSDLSPPQRRALTVAAVVAHAAGAWGLLQMQAVQQALAPAAPVLVQWVATPVPAPQPPPPPAAPRPKVQPQAVPVLAVAPSPQPQQAPSVVVPEPAPQAVQASTPPSPPAPPALAAPPALPASPVALAATDLRYTVPPAQVYPRTSVRLGEQGTVLVRLVVDAQGLPTQVSLHKSSGHPRLDEQALQALRAARFVPYTRNGQALAWTAIAPLEYSLE</sequence>
<keyword evidence="8" id="KW-1133">Transmembrane helix</keyword>
<name>A0ABS5E036_9BURK</name>
<dbReference type="Pfam" id="PF03544">
    <property type="entry name" value="TonB_C"/>
    <property type="match status" value="1"/>
</dbReference>
<keyword evidence="4" id="KW-1003">Cell membrane</keyword>
<feature type="region of interest" description="Disordered" evidence="10">
    <location>
        <begin position="92"/>
        <end position="128"/>
    </location>
</feature>
<keyword evidence="13" id="KW-1185">Reference proteome</keyword>
<dbReference type="RefSeq" id="WP_210810038.1">
    <property type="nucleotide sequence ID" value="NZ_JAGQDG010000005.1"/>
</dbReference>
<evidence type="ECO:0000256" key="6">
    <source>
        <dbReference type="ARBA" id="ARBA00022692"/>
    </source>
</evidence>
<keyword evidence="6" id="KW-0812">Transmembrane</keyword>
<evidence type="ECO:0000256" key="9">
    <source>
        <dbReference type="ARBA" id="ARBA00023136"/>
    </source>
</evidence>
<keyword evidence="3" id="KW-0813">Transport</keyword>
<feature type="compositionally biased region" description="Low complexity" evidence="10">
    <location>
        <begin position="92"/>
        <end position="116"/>
    </location>
</feature>
<proteinExistence type="inferred from homology"/>
<dbReference type="InterPro" id="IPR051045">
    <property type="entry name" value="TonB-dependent_transducer"/>
</dbReference>
<feature type="compositionally biased region" description="Pro residues" evidence="10">
    <location>
        <begin position="117"/>
        <end position="128"/>
    </location>
</feature>
<reference evidence="12 13" key="1">
    <citation type="submission" date="2021-04" db="EMBL/GenBank/DDBJ databases">
        <title>The genome sequence of type strain Ideonella paludis KCTC 32238.</title>
        <authorList>
            <person name="Liu Y."/>
        </authorList>
    </citation>
    <scope>NUCLEOTIDE SEQUENCE [LARGE SCALE GENOMIC DNA]</scope>
    <source>
        <strain evidence="12 13">KCTC 32238</strain>
    </source>
</reference>
<evidence type="ECO:0000259" key="11">
    <source>
        <dbReference type="PROSITE" id="PS52015"/>
    </source>
</evidence>
<evidence type="ECO:0000256" key="4">
    <source>
        <dbReference type="ARBA" id="ARBA00022475"/>
    </source>
</evidence>
<evidence type="ECO:0000313" key="12">
    <source>
        <dbReference type="EMBL" id="MBQ0936674.1"/>
    </source>
</evidence>
<evidence type="ECO:0000256" key="1">
    <source>
        <dbReference type="ARBA" id="ARBA00004383"/>
    </source>
</evidence>
<evidence type="ECO:0000313" key="13">
    <source>
        <dbReference type="Proteomes" id="UP000672097"/>
    </source>
</evidence>
<dbReference type="PANTHER" id="PTHR33446:SF2">
    <property type="entry name" value="PROTEIN TONB"/>
    <property type="match status" value="1"/>
</dbReference>
<evidence type="ECO:0000256" key="5">
    <source>
        <dbReference type="ARBA" id="ARBA00022519"/>
    </source>
</evidence>
<dbReference type="InterPro" id="IPR006260">
    <property type="entry name" value="TonB/TolA_C"/>
</dbReference>
<evidence type="ECO:0000256" key="8">
    <source>
        <dbReference type="ARBA" id="ARBA00022989"/>
    </source>
</evidence>
<organism evidence="12 13">
    <name type="scientific">Ideonella paludis</name>
    <dbReference type="NCBI Taxonomy" id="1233411"/>
    <lineage>
        <taxon>Bacteria</taxon>
        <taxon>Pseudomonadati</taxon>
        <taxon>Pseudomonadota</taxon>
        <taxon>Betaproteobacteria</taxon>
        <taxon>Burkholderiales</taxon>
        <taxon>Sphaerotilaceae</taxon>
        <taxon>Ideonella</taxon>
    </lineage>
</organism>
<feature type="domain" description="TonB C-terminal" evidence="11">
    <location>
        <begin position="139"/>
        <end position="229"/>
    </location>
</feature>
<gene>
    <name evidence="12" type="ORF">KAK11_15180</name>
</gene>
<dbReference type="NCBIfam" id="TIGR01352">
    <property type="entry name" value="tonB_Cterm"/>
    <property type="match status" value="1"/>
</dbReference>
<dbReference type="PANTHER" id="PTHR33446">
    <property type="entry name" value="PROTEIN TONB-RELATED"/>
    <property type="match status" value="1"/>
</dbReference>
<evidence type="ECO:0000256" key="7">
    <source>
        <dbReference type="ARBA" id="ARBA00022927"/>
    </source>
</evidence>